<dbReference type="InterPro" id="IPR012340">
    <property type="entry name" value="NA-bd_OB-fold"/>
</dbReference>
<comment type="similarity">
    <text evidence="3">Belongs to the telombin family.</text>
</comment>
<evidence type="ECO:0000256" key="4">
    <source>
        <dbReference type="ARBA" id="ARBA00022454"/>
    </source>
</evidence>
<keyword evidence="10" id="KW-1185">Reference proteome</keyword>
<dbReference type="EMBL" id="KZ993991">
    <property type="protein sequence ID" value="RKO94148.1"/>
    <property type="molecule type" value="Genomic_DNA"/>
</dbReference>
<dbReference type="OrthoDB" id="2186770at2759"/>
<protein>
    <recommendedName>
        <fullName evidence="8">Protection of telomeres protein 1 ssDNA-binding domain-containing protein</fullName>
    </recommendedName>
</protein>
<dbReference type="AlphaFoldDB" id="A0A4P9WQP9"/>
<dbReference type="GO" id="GO:0000783">
    <property type="term" value="C:nuclear telomere cap complex"/>
    <property type="evidence" value="ECO:0007669"/>
    <property type="project" value="TreeGrafter"/>
</dbReference>
<evidence type="ECO:0000256" key="1">
    <source>
        <dbReference type="ARBA" id="ARBA00004123"/>
    </source>
</evidence>
<dbReference type="GO" id="GO:0016233">
    <property type="term" value="P:telomere capping"/>
    <property type="evidence" value="ECO:0007669"/>
    <property type="project" value="TreeGrafter"/>
</dbReference>
<dbReference type="PANTHER" id="PTHR14513:SF0">
    <property type="entry name" value="PROTECTION OF TELOMERES PROTEIN 1"/>
    <property type="match status" value="1"/>
</dbReference>
<evidence type="ECO:0000259" key="8">
    <source>
        <dbReference type="Pfam" id="PF16686"/>
    </source>
</evidence>
<dbReference type="Gene3D" id="2.40.50.140">
    <property type="entry name" value="Nucleic acid-binding proteins"/>
    <property type="match status" value="1"/>
</dbReference>
<evidence type="ECO:0000256" key="3">
    <source>
        <dbReference type="ARBA" id="ARBA00008442"/>
    </source>
</evidence>
<reference evidence="10" key="1">
    <citation type="journal article" date="2018" name="Nat. Microbiol.">
        <title>Leveraging single-cell genomics to expand the fungal tree of life.</title>
        <authorList>
            <person name="Ahrendt S.R."/>
            <person name="Quandt C.A."/>
            <person name="Ciobanu D."/>
            <person name="Clum A."/>
            <person name="Salamov A."/>
            <person name="Andreopoulos B."/>
            <person name="Cheng J.F."/>
            <person name="Woyke T."/>
            <person name="Pelin A."/>
            <person name="Henrissat B."/>
            <person name="Reynolds N.K."/>
            <person name="Benny G.L."/>
            <person name="Smith M.E."/>
            <person name="James T.Y."/>
            <person name="Grigoriev I.V."/>
        </authorList>
    </citation>
    <scope>NUCLEOTIDE SEQUENCE [LARGE SCALE GENOMIC DNA]</scope>
</reference>
<evidence type="ECO:0000256" key="7">
    <source>
        <dbReference type="ARBA" id="ARBA00023242"/>
    </source>
</evidence>
<dbReference type="PANTHER" id="PTHR14513">
    <property type="entry name" value="PROTECTION OF TELOMERES 1"/>
    <property type="match status" value="1"/>
</dbReference>
<gene>
    <name evidence="9" type="ORF">BDK51DRAFT_31681</name>
</gene>
<organism evidence="9 10">
    <name type="scientific">Blyttiomyces helicus</name>
    <dbReference type="NCBI Taxonomy" id="388810"/>
    <lineage>
        <taxon>Eukaryota</taxon>
        <taxon>Fungi</taxon>
        <taxon>Fungi incertae sedis</taxon>
        <taxon>Chytridiomycota</taxon>
        <taxon>Chytridiomycota incertae sedis</taxon>
        <taxon>Chytridiomycetes</taxon>
        <taxon>Chytridiomycetes incertae sedis</taxon>
        <taxon>Blyttiomyces</taxon>
    </lineage>
</organism>
<evidence type="ECO:0000313" key="9">
    <source>
        <dbReference type="EMBL" id="RKO94148.1"/>
    </source>
</evidence>
<accession>A0A4P9WQP9</accession>
<dbReference type="GO" id="GO:0010521">
    <property type="term" value="F:telomerase inhibitor activity"/>
    <property type="evidence" value="ECO:0007669"/>
    <property type="project" value="TreeGrafter"/>
</dbReference>
<evidence type="ECO:0000256" key="6">
    <source>
        <dbReference type="ARBA" id="ARBA00023125"/>
    </source>
</evidence>
<keyword evidence="7" id="KW-0539">Nucleus</keyword>
<keyword evidence="5" id="KW-0779">Telomere</keyword>
<feature type="domain" description="Protection of telomeres protein 1 ssDNA-binding" evidence="8">
    <location>
        <begin position="76"/>
        <end position="201"/>
    </location>
</feature>
<dbReference type="GO" id="GO:0098505">
    <property type="term" value="F:G-rich strand telomeric DNA binding"/>
    <property type="evidence" value="ECO:0007669"/>
    <property type="project" value="TreeGrafter"/>
</dbReference>
<dbReference type="Pfam" id="PF16686">
    <property type="entry name" value="POT1PC"/>
    <property type="match status" value="1"/>
</dbReference>
<dbReference type="GO" id="GO:0032210">
    <property type="term" value="P:regulation of telomere maintenance via telomerase"/>
    <property type="evidence" value="ECO:0007669"/>
    <property type="project" value="TreeGrafter"/>
</dbReference>
<name>A0A4P9WQP9_9FUNG</name>
<evidence type="ECO:0000256" key="2">
    <source>
        <dbReference type="ARBA" id="ARBA00004574"/>
    </source>
</evidence>
<evidence type="ECO:0000256" key="5">
    <source>
        <dbReference type="ARBA" id="ARBA00022895"/>
    </source>
</evidence>
<dbReference type="Proteomes" id="UP000269721">
    <property type="component" value="Unassembled WGS sequence"/>
</dbReference>
<dbReference type="InterPro" id="IPR028389">
    <property type="entry name" value="POT1"/>
</dbReference>
<dbReference type="SUPFAM" id="SSF50249">
    <property type="entry name" value="Nucleic acid-binding proteins"/>
    <property type="match status" value="1"/>
</dbReference>
<proteinExistence type="inferred from homology"/>
<evidence type="ECO:0000313" key="10">
    <source>
        <dbReference type="Proteomes" id="UP000269721"/>
    </source>
</evidence>
<keyword evidence="6" id="KW-0238">DNA-binding</keyword>
<sequence length="213" mass="23335">MGTSSNAQSRLLGTAIKPPGYRVSLIRPGHDHSASDVEVAAFLRRWWADALAKAAATGTGLSNLVKEQPARPTLKICDIKPNVFFDLCAQIVRVYSPAAGSGQAVLLLTDYTANQSLKDEIVAIDEHHLPIQRHMVMSCTLWDSHVSQVADLRTGQHIYLRNLRGKVDRDGFLEAMMHGERSDDAKKTSVFVLDAAEPADRATAANDRFKSNV</sequence>
<keyword evidence="4" id="KW-0158">Chromosome</keyword>
<dbReference type="InterPro" id="IPR032042">
    <property type="entry name" value="POT1PC"/>
</dbReference>
<comment type="subcellular location">
    <subcellularLocation>
        <location evidence="2">Chromosome</location>
        <location evidence="2">Telomere</location>
    </subcellularLocation>
    <subcellularLocation>
        <location evidence="1">Nucleus</location>
    </subcellularLocation>
</comment>